<protein>
    <recommendedName>
        <fullName evidence="12">Riboflavin biosynthesis protein PYRD, chloroplastic</fullName>
        <ecNumber evidence="5">1.1.1.193</ecNumber>
        <ecNumber evidence="4">3.5.4.26</ecNumber>
    </recommendedName>
</protein>
<feature type="non-terminal residue" evidence="14">
    <location>
        <position position="237"/>
    </location>
</feature>
<dbReference type="Gene3D" id="3.40.140.10">
    <property type="entry name" value="Cytidine Deaminase, domain 2"/>
    <property type="match status" value="1"/>
</dbReference>
<name>A0A7R8WSU2_9CRUS</name>
<reference evidence="14" key="1">
    <citation type="submission" date="2020-11" db="EMBL/GenBank/DDBJ databases">
        <authorList>
            <person name="Tran Van P."/>
        </authorList>
    </citation>
    <scope>NUCLEOTIDE SEQUENCE</scope>
</reference>
<evidence type="ECO:0000256" key="12">
    <source>
        <dbReference type="ARBA" id="ARBA00070721"/>
    </source>
</evidence>
<evidence type="ECO:0000259" key="13">
    <source>
        <dbReference type="PROSITE" id="PS51747"/>
    </source>
</evidence>
<dbReference type="InterPro" id="IPR002125">
    <property type="entry name" value="CMP_dCMP_dom"/>
</dbReference>
<evidence type="ECO:0000256" key="7">
    <source>
        <dbReference type="ARBA" id="ARBA00022723"/>
    </source>
</evidence>
<dbReference type="EC" id="3.5.4.26" evidence="4"/>
<keyword evidence="6" id="KW-0686">Riboflavin biosynthesis</keyword>
<accession>A0A7R8WSU2</accession>
<dbReference type="InterPro" id="IPR002734">
    <property type="entry name" value="RibDG_C"/>
</dbReference>
<evidence type="ECO:0000256" key="11">
    <source>
        <dbReference type="ARBA" id="ARBA00058389"/>
    </source>
</evidence>
<keyword evidence="8" id="KW-0378">Hydrolase</keyword>
<dbReference type="InterPro" id="IPR024072">
    <property type="entry name" value="DHFR-like_dom_sf"/>
</dbReference>
<dbReference type="OrthoDB" id="448305at2759"/>
<proteinExistence type="predicted"/>
<comment type="cofactor">
    <cofactor evidence="1">
        <name>Zn(2+)</name>
        <dbReference type="ChEBI" id="CHEBI:29105"/>
    </cofactor>
</comment>
<comment type="function">
    <text evidence="11">Monofunctional pyrimidine deaminase involved in the riboflavin biosynthesis pathway. Also has a reductase domain that lacks catalytically essential substrate-binding residues.</text>
</comment>
<feature type="domain" description="CMP/dCMP-type deaminase" evidence="13">
    <location>
        <begin position="6"/>
        <end position="119"/>
    </location>
</feature>
<dbReference type="Pfam" id="PF00383">
    <property type="entry name" value="dCMP_cyt_deam_1"/>
    <property type="match status" value="1"/>
</dbReference>
<dbReference type="NCBIfam" id="TIGR00326">
    <property type="entry name" value="eubact_ribD"/>
    <property type="match status" value="1"/>
</dbReference>
<dbReference type="GO" id="GO:0008835">
    <property type="term" value="F:diaminohydroxyphosphoribosylaminopyrimidine deaminase activity"/>
    <property type="evidence" value="ECO:0007669"/>
    <property type="project" value="UniProtKB-EC"/>
</dbReference>
<dbReference type="PANTHER" id="PTHR11079">
    <property type="entry name" value="CYTOSINE DEAMINASE FAMILY MEMBER"/>
    <property type="match status" value="1"/>
</dbReference>
<evidence type="ECO:0000256" key="4">
    <source>
        <dbReference type="ARBA" id="ARBA00012766"/>
    </source>
</evidence>
<comment type="pathway">
    <text evidence="2">Cofactor biosynthesis; riboflavin biosynthesis; 5-amino-6-(D-ribitylamino)uracil from GTP: step 2/4.</text>
</comment>
<dbReference type="CDD" id="cd01284">
    <property type="entry name" value="Riboflavin_deaminase-reductase"/>
    <property type="match status" value="1"/>
</dbReference>
<dbReference type="UniPathway" id="UPA00275">
    <property type="reaction ID" value="UER00401"/>
</dbReference>
<dbReference type="SUPFAM" id="SSF53927">
    <property type="entry name" value="Cytidine deaminase-like"/>
    <property type="match status" value="1"/>
</dbReference>
<dbReference type="FunFam" id="3.40.140.10:FF:000025">
    <property type="entry name" value="Riboflavin biosynthesis protein RibD"/>
    <property type="match status" value="1"/>
</dbReference>
<evidence type="ECO:0000256" key="3">
    <source>
        <dbReference type="ARBA" id="ARBA00004910"/>
    </source>
</evidence>
<dbReference type="AlphaFoldDB" id="A0A7R8WSU2"/>
<evidence type="ECO:0000256" key="8">
    <source>
        <dbReference type="ARBA" id="ARBA00022801"/>
    </source>
</evidence>
<dbReference type="PROSITE" id="PS51747">
    <property type="entry name" value="CYT_DCMP_DEAMINASES_2"/>
    <property type="match status" value="1"/>
</dbReference>
<dbReference type="EC" id="1.1.1.193" evidence="5"/>
<evidence type="ECO:0000256" key="5">
    <source>
        <dbReference type="ARBA" id="ARBA00013173"/>
    </source>
</evidence>
<evidence type="ECO:0000256" key="2">
    <source>
        <dbReference type="ARBA" id="ARBA00004882"/>
    </source>
</evidence>
<dbReference type="InterPro" id="IPR016193">
    <property type="entry name" value="Cytidine_deaminase-like"/>
</dbReference>
<dbReference type="EMBL" id="OB688507">
    <property type="protein sequence ID" value="CAD7237480.1"/>
    <property type="molecule type" value="Genomic_DNA"/>
</dbReference>
<evidence type="ECO:0000256" key="9">
    <source>
        <dbReference type="ARBA" id="ARBA00022833"/>
    </source>
</evidence>
<dbReference type="PROSITE" id="PS00903">
    <property type="entry name" value="CYT_DCMP_DEAMINASES_1"/>
    <property type="match status" value="1"/>
</dbReference>
<keyword evidence="10" id="KW-0511">Multifunctional enzyme</keyword>
<dbReference type="PANTHER" id="PTHR11079:SF162">
    <property type="entry name" value="RIBOFLAVIN BIOSYNTHESIS PROTEIN PYRD, CHLOROPLASTIC"/>
    <property type="match status" value="1"/>
</dbReference>
<dbReference type="GO" id="GO:0009231">
    <property type="term" value="P:riboflavin biosynthetic process"/>
    <property type="evidence" value="ECO:0007669"/>
    <property type="project" value="UniProtKB-UniPathway"/>
</dbReference>
<dbReference type="InterPro" id="IPR004794">
    <property type="entry name" value="Eubact_RibD"/>
</dbReference>
<dbReference type="GO" id="GO:0008270">
    <property type="term" value="F:zinc ion binding"/>
    <property type="evidence" value="ECO:0007669"/>
    <property type="project" value="InterPro"/>
</dbReference>
<evidence type="ECO:0000256" key="6">
    <source>
        <dbReference type="ARBA" id="ARBA00022619"/>
    </source>
</evidence>
<evidence type="ECO:0000313" key="14">
    <source>
        <dbReference type="EMBL" id="CAD7237480.1"/>
    </source>
</evidence>
<dbReference type="Pfam" id="PF01872">
    <property type="entry name" value="RibD_C"/>
    <property type="match status" value="1"/>
</dbReference>
<dbReference type="InterPro" id="IPR016192">
    <property type="entry name" value="APOBEC/CMP_deaminase_Zn-bd"/>
</dbReference>
<organism evidence="14">
    <name type="scientific">Cyprideis torosa</name>
    <dbReference type="NCBI Taxonomy" id="163714"/>
    <lineage>
        <taxon>Eukaryota</taxon>
        <taxon>Metazoa</taxon>
        <taxon>Ecdysozoa</taxon>
        <taxon>Arthropoda</taxon>
        <taxon>Crustacea</taxon>
        <taxon>Oligostraca</taxon>
        <taxon>Ostracoda</taxon>
        <taxon>Podocopa</taxon>
        <taxon>Podocopida</taxon>
        <taxon>Cytherocopina</taxon>
        <taxon>Cytheroidea</taxon>
        <taxon>Cytherideidae</taxon>
        <taxon>Cyprideis</taxon>
    </lineage>
</organism>
<evidence type="ECO:0000256" key="10">
    <source>
        <dbReference type="ARBA" id="ARBA00023268"/>
    </source>
</evidence>
<dbReference type="GO" id="GO:0008703">
    <property type="term" value="F:5-amino-6-(5-phosphoribosylamino)uracil reductase activity"/>
    <property type="evidence" value="ECO:0007669"/>
    <property type="project" value="UniProtKB-EC"/>
</dbReference>
<evidence type="ECO:0000256" key="1">
    <source>
        <dbReference type="ARBA" id="ARBA00001947"/>
    </source>
</evidence>
<keyword evidence="7" id="KW-0479">Metal-binding</keyword>
<dbReference type="Gene3D" id="3.40.430.10">
    <property type="entry name" value="Dihydrofolate Reductase, subunit A"/>
    <property type="match status" value="1"/>
</dbReference>
<comment type="pathway">
    <text evidence="3">Cofactor biosynthesis; riboflavin biosynthesis; 5-amino-6-(D-ribitylamino)uracil from GTP: step 3/4.</text>
</comment>
<gene>
    <name evidence="14" type="ORF">CTOB1V02_LOCUS15295</name>
</gene>
<sequence>MIEYSRGDETLMLLALEEARKGAGRTSPNPCVGAVIVKDKKVIAKGFHEKAGQAHAEINALRLAGEYAHGATVYVTLEPCSHTGKTPPCCEALVRSGVSRVVYGMRDPNPLVSGKGIAYLEKHGVKVLGPVLEQQCMKLNESFITYITTGKPLVVLKAAISLDGRISYAPKKPGRITGDESRAYVHEMRNRYDAIMVGTTTVESDNPSLTTRLAKGGGKDPHRIILDAGLRLKPDLN</sequence>
<dbReference type="SUPFAM" id="SSF53597">
    <property type="entry name" value="Dihydrofolate reductase-like"/>
    <property type="match status" value="1"/>
</dbReference>
<keyword evidence="9" id="KW-0862">Zinc</keyword>